<gene>
    <name evidence="2" type="ORF">HHI36_013922</name>
</gene>
<evidence type="ECO:0000313" key="2">
    <source>
        <dbReference type="EMBL" id="KAL3272442.1"/>
    </source>
</evidence>
<keyword evidence="1" id="KW-0472">Membrane</keyword>
<evidence type="ECO:0000313" key="3">
    <source>
        <dbReference type="Proteomes" id="UP001516400"/>
    </source>
</evidence>
<protein>
    <recommendedName>
        <fullName evidence="4">Oligopeptide transport permease C-like N-terminal domain-containing protein</fullName>
    </recommendedName>
</protein>
<evidence type="ECO:0000256" key="1">
    <source>
        <dbReference type="SAM" id="Phobius"/>
    </source>
</evidence>
<dbReference type="InterPro" id="IPR036258">
    <property type="entry name" value="Apyrase_sf"/>
</dbReference>
<sequence>MESRLLIHDFEAMSSSRDWRKALKKPPAYRIINRTFGFRNKQQFYKMVSYLGIAAILGVFVIYSLPNISFFSKSSNYNNTYPLTAPVIANNVYTYRIGIIADLDTDSKHESEKTLGIPFSRKAI</sequence>
<name>A0ABD2N1Z1_9CUCU</name>
<feature type="transmembrane region" description="Helical" evidence="1">
    <location>
        <begin position="44"/>
        <end position="65"/>
    </location>
</feature>
<proteinExistence type="predicted"/>
<dbReference type="EMBL" id="JABFTP020000062">
    <property type="protein sequence ID" value="KAL3272442.1"/>
    <property type="molecule type" value="Genomic_DNA"/>
</dbReference>
<keyword evidence="1" id="KW-0812">Transmembrane</keyword>
<dbReference type="AlphaFoldDB" id="A0ABD2N1Z1"/>
<organism evidence="2 3">
    <name type="scientific">Cryptolaemus montrouzieri</name>
    <dbReference type="NCBI Taxonomy" id="559131"/>
    <lineage>
        <taxon>Eukaryota</taxon>
        <taxon>Metazoa</taxon>
        <taxon>Ecdysozoa</taxon>
        <taxon>Arthropoda</taxon>
        <taxon>Hexapoda</taxon>
        <taxon>Insecta</taxon>
        <taxon>Pterygota</taxon>
        <taxon>Neoptera</taxon>
        <taxon>Endopterygota</taxon>
        <taxon>Coleoptera</taxon>
        <taxon>Polyphaga</taxon>
        <taxon>Cucujiformia</taxon>
        <taxon>Coccinelloidea</taxon>
        <taxon>Coccinellidae</taxon>
        <taxon>Scymninae</taxon>
        <taxon>Scymnini</taxon>
        <taxon>Cryptolaemus</taxon>
    </lineage>
</organism>
<dbReference type="SUPFAM" id="SSF101887">
    <property type="entry name" value="Apyrase"/>
    <property type="match status" value="1"/>
</dbReference>
<dbReference type="Gene3D" id="2.120.10.100">
    <property type="entry name" value="Apyrase"/>
    <property type="match status" value="1"/>
</dbReference>
<keyword evidence="3" id="KW-1185">Reference proteome</keyword>
<accession>A0ABD2N1Z1</accession>
<comment type="caution">
    <text evidence="2">The sequence shown here is derived from an EMBL/GenBank/DDBJ whole genome shotgun (WGS) entry which is preliminary data.</text>
</comment>
<reference evidence="2 3" key="1">
    <citation type="journal article" date="2021" name="BMC Biol.">
        <title>Horizontally acquired antibacterial genes associated with adaptive radiation of ladybird beetles.</title>
        <authorList>
            <person name="Li H.S."/>
            <person name="Tang X.F."/>
            <person name="Huang Y.H."/>
            <person name="Xu Z.Y."/>
            <person name="Chen M.L."/>
            <person name="Du X.Y."/>
            <person name="Qiu B.Y."/>
            <person name="Chen P.T."/>
            <person name="Zhang W."/>
            <person name="Slipinski A."/>
            <person name="Escalona H.E."/>
            <person name="Waterhouse R.M."/>
            <person name="Zwick A."/>
            <person name="Pang H."/>
        </authorList>
    </citation>
    <scope>NUCLEOTIDE SEQUENCE [LARGE SCALE GENOMIC DNA]</scope>
    <source>
        <strain evidence="2">SYSU2018</strain>
    </source>
</reference>
<dbReference type="Proteomes" id="UP001516400">
    <property type="component" value="Unassembled WGS sequence"/>
</dbReference>
<keyword evidence="1" id="KW-1133">Transmembrane helix</keyword>
<evidence type="ECO:0008006" key="4">
    <source>
        <dbReference type="Google" id="ProtNLM"/>
    </source>
</evidence>